<sequence length="356" mass="38107">MVRGGVTRRSFLVGGLTLAGTGLVGGTIASGRAWAAAPAGPAIIDCAGWGARPNSAVVPIWNQRPVKILVHHTATPNVADLSRGSAESLARGIQKFHMDVRGWLDTGQHFTVSRGGFVLEGRHRSLEVLQAGQRQVEGAHCTGQNVVAVGIENEGTYLSVNPPGALWDSLRALCVLICSRYGIRPTEIYGHRDFKNTACPGDRLYGMLPRLRTEVARGLGRPLVEGEADKESWPLLRPGDRGPQVQAAQYLLRAAGMREVAPSGRYDRLTAAAVLRFQELTQAEDVGMIGGETWPVLARTVRRDAGGDAERAVEVLAAQRGTESVPDVVTPREWRRLLGTGGAPADTSTDPEGPPR</sequence>
<dbReference type="CDD" id="cd06583">
    <property type="entry name" value="PGRP"/>
    <property type="match status" value="1"/>
</dbReference>
<dbReference type="Proteomes" id="UP001596302">
    <property type="component" value="Unassembled WGS sequence"/>
</dbReference>
<dbReference type="Pfam" id="PF01510">
    <property type="entry name" value="Amidase_2"/>
    <property type="match status" value="1"/>
</dbReference>
<dbReference type="SMART" id="SM00701">
    <property type="entry name" value="PGRP"/>
    <property type="match status" value="1"/>
</dbReference>
<dbReference type="InterPro" id="IPR006311">
    <property type="entry name" value="TAT_signal"/>
</dbReference>
<evidence type="ECO:0000256" key="2">
    <source>
        <dbReference type="SAM" id="MobiDB-lite"/>
    </source>
</evidence>
<comment type="similarity">
    <text evidence="1">Belongs to the N-acetylmuramoyl-L-alanine amidase 2 family.</text>
</comment>
<feature type="region of interest" description="Disordered" evidence="2">
    <location>
        <begin position="336"/>
        <end position="356"/>
    </location>
</feature>
<reference evidence="6" key="1">
    <citation type="journal article" date="2019" name="Int. J. Syst. Evol. Microbiol.">
        <title>The Global Catalogue of Microorganisms (GCM) 10K type strain sequencing project: providing services to taxonomists for standard genome sequencing and annotation.</title>
        <authorList>
            <consortium name="The Broad Institute Genomics Platform"/>
            <consortium name="The Broad Institute Genome Sequencing Center for Infectious Disease"/>
            <person name="Wu L."/>
            <person name="Ma J."/>
        </authorList>
    </citation>
    <scope>NUCLEOTIDE SEQUENCE [LARGE SCALE GENOMIC DNA]</scope>
    <source>
        <strain evidence="6">CCM 8391</strain>
    </source>
</reference>
<gene>
    <name evidence="5" type="ORF">ACFQE5_17700</name>
</gene>
<dbReference type="PANTHER" id="PTHR11022">
    <property type="entry name" value="PEPTIDOGLYCAN RECOGNITION PROTEIN"/>
    <property type="match status" value="1"/>
</dbReference>
<dbReference type="SUPFAM" id="SSF47090">
    <property type="entry name" value="PGBD-like"/>
    <property type="match status" value="1"/>
</dbReference>
<dbReference type="InterPro" id="IPR036505">
    <property type="entry name" value="Amidase/PGRP_sf"/>
</dbReference>
<dbReference type="InterPro" id="IPR036365">
    <property type="entry name" value="PGBD-like_sf"/>
</dbReference>
<evidence type="ECO:0000313" key="5">
    <source>
        <dbReference type="EMBL" id="MFC5996043.1"/>
    </source>
</evidence>
<dbReference type="EMBL" id="JBHSQW010000035">
    <property type="protein sequence ID" value="MFC5996043.1"/>
    <property type="molecule type" value="Genomic_DNA"/>
</dbReference>
<evidence type="ECO:0000313" key="6">
    <source>
        <dbReference type="Proteomes" id="UP001596302"/>
    </source>
</evidence>
<feature type="domain" description="N-acetylmuramoyl-L-alanine amidase" evidence="3">
    <location>
        <begin position="50"/>
        <end position="201"/>
    </location>
</feature>
<organism evidence="5 6">
    <name type="scientific">Pseudonocardia hispaniensis</name>
    <dbReference type="NCBI Taxonomy" id="904933"/>
    <lineage>
        <taxon>Bacteria</taxon>
        <taxon>Bacillati</taxon>
        <taxon>Actinomycetota</taxon>
        <taxon>Actinomycetes</taxon>
        <taxon>Pseudonocardiales</taxon>
        <taxon>Pseudonocardiaceae</taxon>
        <taxon>Pseudonocardia</taxon>
    </lineage>
</organism>
<proteinExistence type="inferred from homology"/>
<evidence type="ECO:0000259" key="3">
    <source>
        <dbReference type="SMART" id="SM00644"/>
    </source>
</evidence>
<dbReference type="PROSITE" id="PS51318">
    <property type="entry name" value="TAT"/>
    <property type="match status" value="1"/>
</dbReference>
<dbReference type="PANTHER" id="PTHR11022:SF41">
    <property type="entry name" value="PEPTIDOGLYCAN-RECOGNITION PROTEIN LC-RELATED"/>
    <property type="match status" value="1"/>
</dbReference>
<dbReference type="Gene3D" id="3.40.80.10">
    <property type="entry name" value="Peptidoglycan recognition protein-like"/>
    <property type="match status" value="1"/>
</dbReference>
<keyword evidence="6" id="KW-1185">Reference proteome</keyword>
<dbReference type="InterPro" id="IPR006619">
    <property type="entry name" value="PGRP_domain_met/bac"/>
</dbReference>
<dbReference type="InterPro" id="IPR002477">
    <property type="entry name" value="Peptidoglycan-bd-like"/>
</dbReference>
<evidence type="ECO:0000259" key="4">
    <source>
        <dbReference type="SMART" id="SM00701"/>
    </source>
</evidence>
<dbReference type="InterPro" id="IPR002502">
    <property type="entry name" value="Amidase_domain"/>
</dbReference>
<dbReference type="InterPro" id="IPR015510">
    <property type="entry name" value="PGRP"/>
</dbReference>
<dbReference type="Gene3D" id="1.10.101.10">
    <property type="entry name" value="PGBD-like superfamily/PGBD"/>
    <property type="match status" value="1"/>
</dbReference>
<dbReference type="RefSeq" id="WP_379586503.1">
    <property type="nucleotide sequence ID" value="NZ_JBHSQW010000035.1"/>
</dbReference>
<protein>
    <submittedName>
        <fullName evidence="5">N-acetylmuramoyl-L-alanine amidase</fullName>
    </submittedName>
</protein>
<evidence type="ECO:0000256" key="1">
    <source>
        <dbReference type="ARBA" id="ARBA00007553"/>
    </source>
</evidence>
<feature type="domain" description="Peptidoglycan recognition protein family" evidence="4">
    <location>
        <begin position="41"/>
        <end position="195"/>
    </location>
</feature>
<accession>A0ABW1J5B5</accession>
<dbReference type="SUPFAM" id="SSF55846">
    <property type="entry name" value="N-acetylmuramoyl-L-alanine amidase-like"/>
    <property type="match status" value="1"/>
</dbReference>
<dbReference type="InterPro" id="IPR036366">
    <property type="entry name" value="PGBDSf"/>
</dbReference>
<dbReference type="SMART" id="SM00644">
    <property type="entry name" value="Ami_2"/>
    <property type="match status" value="1"/>
</dbReference>
<dbReference type="Pfam" id="PF01471">
    <property type="entry name" value="PG_binding_1"/>
    <property type="match status" value="1"/>
</dbReference>
<name>A0ABW1J5B5_9PSEU</name>
<comment type="caution">
    <text evidence="5">The sequence shown here is derived from an EMBL/GenBank/DDBJ whole genome shotgun (WGS) entry which is preliminary data.</text>
</comment>